<evidence type="ECO:0000313" key="9">
    <source>
        <dbReference type="RefSeq" id="XP_032812681.1"/>
    </source>
</evidence>
<dbReference type="InterPro" id="IPR024185">
    <property type="entry name" value="FTHF_cligase-like_sf"/>
</dbReference>
<evidence type="ECO:0000256" key="1">
    <source>
        <dbReference type="ARBA" id="ARBA00010638"/>
    </source>
</evidence>
<feature type="region of interest" description="Disordered" evidence="7">
    <location>
        <begin position="88"/>
        <end position="109"/>
    </location>
</feature>
<evidence type="ECO:0000256" key="2">
    <source>
        <dbReference type="ARBA" id="ARBA00022741"/>
    </source>
</evidence>
<dbReference type="InterPro" id="IPR037171">
    <property type="entry name" value="NagB/RpiA_transferase-like"/>
</dbReference>
<dbReference type="EC" id="6.3.3.2" evidence="5"/>
<keyword evidence="3 6" id="KW-0067">ATP-binding</keyword>
<feature type="binding site" evidence="6">
    <location>
        <position position="55"/>
    </location>
    <ligand>
        <name>substrate</name>
    </ligand>
</feature>
<organism evidence="8 9">
    <name type="scientific">Petromyzon marinus</name>
    <name type="common">Sea lamprey</name>
    <dbReference type="NCBI Taxonomy" id="7757"/>
    <lineage>
        <taxon>Eukaryota</taxon>
        <taxon>Metazoa</taxon>
        <taxon>Chordata</taxon>
        <taxon>Craniata</taxon>
        <taxon>Vertebrata</taxon>
        <taxon>Cyclostomata</taxon>
        <taxon>Hyperoartia</taxon>
        <taxon>Petromyzontiformes</taxon>
        <taxon>Petromyzontidae</taxon>
        <taxon>Petromyzon</taxon>
    </lineage>
</organism>
<comment type="similarity">
    <text evidence="1">Belongs to the 5-formyltetrahydrofolate cyclo-ligase family.</text>
</comment>
<evidence type="ECO:0000256" key="4">
    <source>
        <dbReference type="ARBA" id="ARBA00036539"/>
    </source>
</evidence>
<dbReference type="PANTHER" id="PTHR23407:SF1">
    <property type="entry name" value="5-FORMYLTETRAHYDROFOLATE CYCLO-LIGASE"/>
    <property type="match status" value="1"/>
</dbReference>
<dbReference type="RefSeq" id="XP_032812681.1">
    <property type="nucleotide sequence ID" value="XM_032956790.1"/>
</dbReference>
<dbReference type="Pfam" id="PF01812">
    <property type="entry name" value="5-FTHF_cyc-lig"/>
    <property type="match status" value="1"/>
</dbReference>
<dbReference type="Gene3D" id="3.40.50.10420">
    <property type="entry name" value="NagB/RpiA/CoA transferase-like"/>
    <property type="match status" value="1"/>
</dbReference>
<dbReference type="SUPFAM" id="SSF100950">
    <property type="entry name" value="NagB/RpiA/CoA transferase-like"/>
    <property type="match status" value="1"/>
</dbReference>
<comment type="catalytic activity">
    <reaction evidence="4">
        <text>(6S)-5-formyl-5,6,7,8-tetrahydrofolate + ATP = (6R)-5,10-methenyltetrahydrofolate + ADP + phosphate</text>
        <dbReference type="Rhea" id="RHEA:10488"/>
        <dbReference type="ChEBI" id="CHEBI:30616"/>
        <dbReference type="ChEBI" id="CHEBI:43474"/>
        <dbReference type="ChEBI" id="CHEBI:57455"/>
        <dbReference type="ChEBI" id="CHEBI:57457"/>
        <dbReference type="ChEBI" id="CHEBI:456216"/>
        <dbReference type="EC" id="6.3.3.2"/>
    </reaction>
</comment>
<feature type="binding site" evidence="6">
    <location>
        <begin position="9"/>
        <end position="13"/>
    </location>
    <ligand>
        <name>ATP</name>
        <dbReference type="ChEBI" id="CHEBI:30616"/>
    </ligand>
</feature>
<dbReference type="GO" id="GO:0030272">
    <property type="term" value="F:5-formyltetrahydrofolate cyclo-ligase activity"/>
    <property type="evidence" value="ECO:0007669"/>
    <property type="project" value="UniProtKB-EC"/>
</dbReference>
<feature type="binding site" evidence="6">
    <location>
        <position position="60"/>
    </location>
    <ligand>
        <name>substrate</name>
    </ligand>
</feature>
<sequence>MPSVVRAAKRALRSEVKAALRAMAPEERGRQQLELTRRVISHPRFLAARRIGIYLSLPEEPDTSAILESAFLRGMACFVPRYAHGAPAGRAGSPASPDSSKSPAAAAPPPDMELLRVASMEDVLSLPLTPWRIPQPAMDDDSREDAIQGGGLDLLIVPGLAFSRDGRRLGRGKGFYDRFLCRLRSAARGSALAPHPYTLAVAFSVQIHEDIPTEHVDELINEVLTV</sequence>
<dbReference type="InterPro" id="IPR002698">
    <property type="entry name" value="FTHF_cligase"/>
</dbReference>
<dbReference type="PIRSF" id="PIRSF006806">
    <property type="entry name" value="FTHF_cligase"/>
    <property type="match status" value="1"/>
</dbReference>
<dbReference type="GO" id="GO:0005524">
    <property type="term" value="F:ATP binding"/>
    <property type="evidence" value="ECO:0007669"/>
    <property type="project" value="UniProtKB-KW"/>
</dbReference>
<dbReference type="KEGG" id="pmrn:116943698"/>
<accession>A0AAJ7T7A3</accession>
<feature type="binding site" evidence="6">
    <location>
        <begin position="168"/>
        <end position="176"/>
    </location>
    <ligand>
        <name>ATP</name>
        <dbReference type="ChEBI" id="CHEBI:30616"/>
    </ligand>
</feature>
<evidence type="ECO:0000256" key="5">
    <source>
        <dbReference type="ARBA" id="ARBA00038966"/>
    </source>
</evidence>
<proteinExistence type="inferred from homology"/>
<evidence type="ECO:0000256" key="6">
    <source>
        <dbReference type="PIRSR" id="PIRSR006806-1"/>
    </source>
</evidence>
<dbReference type="Proteomes" id="UP001318040">
    <property type="component" value="Chromosome 18"/>
</dbReference>
<keyword evidence="8" id="KW-1185">Reference proteome</keyword>
<dbReference type="CTD" id="10588"/>
<dbReference type="AlphaFoldDB" id="A0AAJ7T7A3"/>
<protein>
    <recommendedName>
        <fullName evidence="5">5-formyltetrahydrofolate cyclo-ligase</fullName>
        <ecNumber evidence="5">6.3.3.2</ecNumber>
    </recommendedName>
</protein>
<name>A0AAJ7T7A3_PETMA</name>
<feature type="compositionally biased region" description="Low complexity" evidence="7">
    <location>
        <begin position="88"/>
        <end position="105"/>
    </location>
</feature>
<gene>
    <name evidence="9" type="primary">LOC116943698</name>
</gene>
<dbReference type="GO" id="GO:0005739">
    <property type="term" value="C:mitochondrion"/>
    <property type="evidence" value="ECO:0007669"/>
    <property type="project" value="TreeGrafter"/>
</dbReference>
<evidence type="ECO:0000256" key="3">
    <source>
        <dbReference type="ARBA" id="ARBA00022840"/>
    </source>
</evidence>
<reference evidence="9" key="1">
    <citation type="submission" date="2025-08" db="UniProtKB">
        <authorList>
            <consortium name="RefSeq"/>
        </authorList>
    </citation>
    <scope>IDENTIFICATION</scope>
    <source>
        <tissue evidence="9">Sperm</tissue>
    </source>
</reference>
<evidence type="ECO:0000256" key="7">
    <source>
        <dbReference type="SAM" id="MobiDB-lite"/>
    </source>
</evidence>
<dbReference type="GO" id="GO:0035999">
    <property type="term" value="P:tetrahydrofolate interconversion"/>
    <property type="evidence" value="ECO:0007669"/>
    <property type="project" value="TreeGrafter"/>
</dbReference>
<evidence type="ECO:0000313" key="8">
    <source>
        <dbReference type="Proteomes" id="UP001318040"/>
    </source>
</evidence>
<dbReference type="PANTHER" id="PTHR23407">
    <property type="entry name" value="ATPASE INHIBITOR/5-FORMYLTETRAHYDROFOLATE CYCLO-LIGASE"/>
    <property type="match status" value="1"/>
</dbReference>
<dbReference type="GO" id="GO:0009396">
    <property type="term" value="P:folic acid-containing compound biosynthetic process"/>
    <property type="evidence" value="ECO:0007669"/>
    <property type="project" value="TreeGrafter"/>
</dbReference>
<keyword evidence="2 6" id="KW-0547">Nucleotide-binding</keyword>